<evidence type="ECO:0000256" key="1">
    <source>
        <dbReference type="ARBA" id="ARBA00023015"/>
    </source>
</evidence>
<dbReference type="SUPFAM" id="SSF48498">
    <property type="entry name" value="Tetracyclin repressor-like, C-terminal domain"/>
    <property type="match status" value="1"/>
</dbReference>
<evidence type="ECO:0000256" key="5">
    <source>
        <dbReference type="SAM" id="MobiDB-lite"/>
    </source>
</evidence>
<gene>
    <name evidence="7" type="ORF">GCM10009817_38750</name>
</gene>
<evidence type="ECO:0000259" key="6">
    <source>
        <dbReference type="PROSITE" id="PS50977"/>
    </source>
</evidence>
<dbReference type="InterPro" id="IPR036271">
    <property type="entry name" value="Tet_transcr_reg_TetR-rel_C_sf"/>
</dbReference>
<feature type="domain" description="HTH tetR-type" evidence="6">
    <location>
        <begin position="50"/>
        <end position="109"/>
    </location>
</feature>
<dbReference type="PROSITE" id="PS50977">
    <property type="entry name" value="HTH_TETR_2"/>
    <property type="match status" value="1"/>
</dbReference>
<dbReference type="InterPro" id="IPR049445">
    <property type="entry name" value="TetR_SbtR-like_C"/>
</dbReference>
<dbReference type="PRINTS" id="PR00455">
    <property type="entry name" value="HTHTETR"/>
</dbReference>
<evidence type="ECO:0000313" key="7">
    <source>
        <dbReference type="EMBL" id="GAA1992790.1"/>
    </source>
</evidence>
<feature type="region of interest" description="Disordered" evidence="5">
    <location>
        <begin position="1"/>
        <end position="46"/>
    </location>
</feature>
<accession>A0ABN2SUF0</accession>
<evidence type="ECO:0000313" key="8">
    <source>
        <dbReference type="Proteomes" id="UP001500013"/>
    </source>
</evidence>
<keyword evidence="8" id="KW-1185">Reference proteome</keyword>
<dbReference type="Gene3D" id="1.10.357.10">
    <property type="entry name" value="Tetracycline Repressor, domain 2"/>
    <property type="match status" value="1"/>
</dbReference>
<feature type="compositionally biased region" description="Low complexity" evidence="5">
    <location>
        <begin position="28"/>
        <end position="38"/>
    </location>
</feature>
<proteinExistence type="predicted"/>
<dbReference type="Pfam" id="PF00440">
    <property type="entry name" value="TetR_N"/>
    <property type="match status" value="1"/>
</dbReference>
<dbReference type="RefSeq" id="WP_344066680.1">
    <property type="nucleotide sequence ID" value="NZ_BAAAPU010000011.1"/>
</dbReference>
<dbReference type="Proteomes" id="UP001500013">
    <property type="component" value="Unassembled WGS sequence"/>
</dbReference>
<name>A0ABN2SUF0_9MICO</name>
<sequence length="226" mass="24131">MTAADTGKATIASSPETAAAQGDPRPSSPEVAPSAEESSAVKRPMRADAKRNYDKILATARVVFTERGADCSLDEIAKRAGVGPGTLYRHFPTRDALIDALMQDWTDRVAADADAAIATGLPPREMLLGWFEHFVDHITLHRGAASKICAAMDDPASPMYRKCRVMSDANARVIDHVQADGDLRPGVDPANVMRLVSGVASVADTSHTALDVRPMLEVVVDGIVRD</sequence>
<dbReference type="Pfam" id="PF21597">
    <property type="entry name" value="TetR_C_43"/>
    <property type="match status" value="1"/>
</dbReference>
<keyword evidence="3" id="KW-0804">Transcription</keyword>
<feature type="DNA-binding region" description="H-T-H motif" evidence="4">
    <location>
        <begin position="72"/>
        <end position="91"/>
    </location>
</feature>
<organism evidence="7 8">
    <name type="scientific">Terrabacter lapilli</name>
    <dbReference type="NCBI Taxonomy" id="436231"/>
    <lineage>
        <taxon>Bacteria</taxon>
        <taxon>Bacillati</taxon>
        <taxon>Actinomycetota</taxon>
        <taxon>Actinomycetes</taxon>
        <taxon>Micrococcales</taxon>
        <taxon>Intrasporangiaceae</taxon>
        <taxon>Terrabacter</taxon>
    </lineage>
</organism>
<protein>
    <submittedName>
        <fullName evidence="7">TetR/AcrR family transcriptional regulator</fullName>
    </submittedName>
</protein>
<dbReference type="PANTHER" id="PTHR30055">
    <property type="entry name" value="HTH-TYPE TRANSCRIPTIONAL REGULATOR RUTR"/>
    <property type="match status" value="1"/>
</dbReference>
<dbReference type="InterPro" id="IPR001647">
    <property type="entry name" value="HTH_TetR"/>
</dbReference>
<comment type="caution">
    <text evidence="7">The sequence shown here is derived from an EMBL/GenBank/DDBJ whole genome shotgun (WGS) entry which is preliminary data.</text>
</comment>
<evidence type="ECO:0000256" key="3">
    <source>
        <dbReference type="ARBA" id="ARBA00023163"/>
    </source>
</evidence>
<reference evidence="7 8" key="1">
    <citation type="journal article" date="2019" name="Int. J. Syst. Evol. Microbiol.">
        <title>The Global Catalogue of Microorganisms (GCM) 10K type strain sequencing project: providing services to taxonomists for standard genome sequencing and annotation.</title>
        <authorList>
            <consortium name="The Broad Institute Genomics Platform"/>
            <consortium name="The Broad Institute Genome Sequencing Center for Infectious Disease"/>
            <person name="Wu L."/>
            <person name="Ma J."/>
        </authorList>
    </citation>
    <scope>NUCLEOTIDE SEQUENCE [LARGE SCALE GENOMIC DNA]</scope>
    <source>
        <strain evidence="7 8">JCM 15628</strain>
    </source>
</reference>
<dbReference type="EMBL" id="BAAAPU010000011">
    <property type="protein sequence ID" value="GAA1992790.1"/>
    <property type="molecule type" value="Genomic_DNA"/>
</dbReference>
<dbReference type="InterPro" id="IPR009057">
    <property type="entry name" value="Homeodomain-like_sf"/>
</dbReference>
<keyword evidence="1" id="KW-0805">Transcription regulation</keyword>
<dbReference type="SUPFAM" id="SSF46689">
    <property type="entry name" value="Homeodomain-like"/>
    <property type="match status" value="1"/>
</dbReference>
<evidence type="ECO:0000256" key="4">
    <source>
        <dbReference type="PROSITE-ProRule" id="PRU00335"/>
    </source>
</evidence>
<dbReference type="InterPro" id="IPR050109">
    <property type="entry name" value="HTH-type_TetR-like_transc_reg"/>
</dbReference>
<evidence type="ECO:0000256" key="2">
    <source>
        <dbReference type="ARBA" id="ARBA00023125"/>
    </source>
</evidence>
<keyword evidence="2 4" id="KW-0238">DNA-binding</keyword>
<dbReference type="PANTHER" id="PTHR30055:SF234">
    <property type="entry name" value="HTH-TYPE TRANSCRIPTIONAL REGULATOR BETI"/>
    <property type="match status" value="1"/>
</dbReference>